<sequence>MKSIKNYIVYIVCIVLQIEPKLAKNEKKLYYIDIKEYFY</sequence>
<name>A0A0D2HY23_9BACT</name>
<dbReference type="InParanoid" id="A0A0D2HY23"/>
<dbReference type="Proteomes" id="UP000032233">
    <property type="component" value="Unassembled WGS sequence"/>
</dbReference>
<protein>
    <submittedName>
        <fullName evidence="1">Uncharacterized protein</fullName>
    </submittedName>
</protein>
<reference evidence="1 2" key="1">
    <citation type="submission" date="2013-11" db="EMBL/GenBank/DDBJ databases">
        <title>Metagenomic analysis of a methanogenic consortium involved in long chain n-alkane degradation.</title>
        <authorList>
            <person name="Davidova I.A."/>
            <person name="Callaghan A.V."/>
            <person name="Wawrik B."/>
            <person name="Pruitt S."/>
            <person name="Marks C."/>
            <person name="Duncan K.E."/>
            <person name="Suflita J.M."/>
        </authorList>
    </citation>
    <scope>NUCLEOTIDE SEQUENCE [LARGE SCALE GENOMIC DNA]</scope>
    <source>
        <strain evidence="1 2">SPR</strain>
    </source>
</reference>
<gene>
    <name evidence="1" type="ORF">X474_04905</name>
</gene>
<dbReference type="AlphaFoldDB" id="A0A0D2HY23"/>
<accession>A0A0D2HY23</accession>
<evidence type="ECO:0000313" key="1">
    <source>
        <dbReference type="EMBL" id="KIX15208.1"/>
    </source>
</evidence>
<proteinExistence type="predicted"/>
<organism evidence="1 2">
    <name type="scientific">Dethiosulfatarculus sandiegensis</name>
    <dbReference type="NCBI Taxonomy" id="1429043"/>
    <lineage>
        <taxon>Bacteria</taxon>
        <taxon>Pseudomonadati</taxon>
        <taxon>Thermodesulfobacteriota</taxon>
        <taxon>Desulfarculia</taxon>
        <taxon>Desulfarculales</taxon>
        <taxon>Desulfarculaceae</taxon>
        <taxon>Dethiosulfatarculus</taxon>
    </lineage>
</organism>
<evidence type="ECO:0000313" key="2">
    <source>
        <dbReference type="Proteomes" id="UP000032233"/>
    </source>
</evidence>
<keyword evidence="2" id="KW-1185">Reference proteome</keyword>
<comment type="caution">
    <text evidence="1">The sequence shown here is derived from an EMBL/GenBank/DDBJ whole genome shotgun (WGS) entry which is preliminary data.</text>
</comment>
<dbReference type="EMBL" id="AZAC01000004">
    <property type="protein sequence ID" value="KIX15208.1"/>
    <property type="molecule type" value="Genomic_DNA"/>
</dbReference>